<dbReference type="Proteomes" id="UP000199088">
    <property type="component" value="Unassembled WGS sequence"/>
</dbReference>
<evidence type="ECO:0000313" key="1">
    <source>
        <dbReference type="EMBL" id="SDN76046.1"/>
    </source>
</evidence>
<dbReference type="Gene3D" id="3.10.180.10">
    <property type="entry name" value="2,3-Dihydroxybiphenyl 1,2-Dioxygenase, domain 1"/>
    <property type="match status" value="1"/>
</dbReference>
<accession>A0A1H0E183</accession>
<keyword evidence="2" id="KW-1185">Reference proteome</keyword>
<dbReference type="RefSeq" id="WP_091239565.1">
    <property type="nucleotide sequence ID" value="NZ_FNIR01000002.1"/>
</dbReference>
<proteinExistence type="predicted"/>
<dbReference type="OrthoDB" id="1492945at2"/>
<dbReference type="STRING" id="1052260.SAMN05660199_00618"/>
<sequence length="116" mass="12121">MSGWVTGVLARVEVADLDAALPLYRELAGTDEVRRFRAGPVELAWVGDFLLLQGAPADLERVRRVATVLVTDAEAVAAAVTAVGGELLEGPAPGPNGPRLVARHPDGAVVEYVQPA</sequence>
<evidence type="ECO:0000313" key="2">
    <source>
        <dbReference type="Proteomes" id="UP000199088"/>
    </source>
</evidence>
<dbReference type="EMBL" id="FNIR01000002">
    <property type="protein sequence ID" value="SDN76046.1"/>
    <property type="molecule type" value="Genomic_DNA"/>
</dbReference>
<protein>
    <recommendedName>
        <fullName evidence="3">VOC domain-containing protein</fullName>
    </recommendedName>
</protein>
<reference evidence="2" key="1">
    <citation type="submission" date="2016-10" db="EMBL/GenBank/DDBJ databases">
        <authorList>
            <person name="Varghese N."/>
            <person name="Submissions S."/>
        </authorList>
    </citation>
    <scope>NUCLEOTIDE SEQUENCE [LARGE SCALE GENOMIC DNA]</scope>
    <source>
        <strain evidence="2">DSM 45843</strain>
    </source>
</reference>
<dbReference type="SUPFAM" id="SSF54593">
    <property type="entry name" value="Glyoxalase/Bleomycin resistance protein/Dihydroxybiphenyl dioxygenase"/>
    <property type="match status" value="1"/>
</dbReference>
<dbReference type="AlphaFoldDB" id="A0A1H0E183"/>
<name>A0A1H0E183_9ACTN</name>
<gene>
    <name evidence="1" type="ORF">SAMN05660199_00618</name>
</gene>
<evidence type="ECO:0008006" key="3">
    <source>
        <dbReference type="Google" id="ProtNLM"/>
    </source>
</evidence>
<dbReference type="InterPro" id="IPR029068">
    <property type="entry name" value="Glyas_Bleomycin-R_OHBP_Dase"/>
</dbReference>
<organism evidence="1 2">
    <name type="scientific">Klenkia soli</name>
    <dbReference type="NCBI Taxonomy" id="1052260"/>
    <lineage>
        <taxon>Bacteria</taxon>
        <taxon>Bacillati</taxon>
        <taxon>Actinomycetota</taxon>
        <taxon>Actinomycetes</taxon>
        <taxon>Geodermatophilales</taxon>
        <taxon>Geodermatophilaceae</taxon>
        <taxon>Klenkia</taxon>
    </lineage>
</organism>